<dbReference type="InterPro" id="IPR029063">
    <property type="entry name" value="SAM-dependent_MTases_sf"/>
</dbReference>
<accession>A0A1X1RU38</accession>
<evidence type="ECO:0000313" key="3">
    <source>
        <dbReference type="EMBL" id="PIB79313.1"/>
    </source>
</evidence>
<keyword evidence="2" id="KW-0808">Transferase</keyword>
<dbReference type="PANTHER" id="PTHR36973">
    <property type="entry name" value="SLL1456 PROTEIN-RELATED"/>
    <property type="match status" value="1"/>
</dbReference>
<comment type="caution">
    <text evidence="2">The sequence shown here is derived from an EMBL/GenBank/DDBJ whole genome shotgun (WGS) entry which is preliminary data.</text>
</comment>
<dbReference type="InterPro" id="IPR006342">
    <property type="entry name" value="FkbM_mtfrase"/>
</dbReference>
<dbReference type="RefSeq" id="WP_085167838.1">
    <property type="nucleotide sequence ID" value="NZ_LQOM01000020.1"/>
</dbReference>
<dbReference type="PANTHER" id="PTHR36973:SF4">
    <property type="entry name" value="NODULATION PROTEIN"/>
    <property type="match status" value="1"/>
</dbReference>
<dbReference type="STRING" id="28045.AWB95_06755"/>
<organism evidence="2 4">
    <name type="scientific">Mycobacterium celatum</name>
    <dbReference type="NCBI Taxonomy" id="28045"/>
    <lineage>
        <taxon>Bacteria</taxon>
        <taxon>Bacillati</taxon>
        <taxon>Actinomycetota</taxon>
        <taxon>Actinomycetes</taxon>
        <taxon>Mycobacteriales</taxon>
        <taxon>Mycobacteriaceae</taxon>
        <taxon>Mycobacterium</taxon>
    </lineage>
</organism>
<gene>
    <name evidence="2" type="ORF">AWB95_06755</name>
    <name evidence="3" type="ORF">CQY23_08570</name>
</gene>
<evidence type="ECO:0000259" key="1">
    <source>
        <dbReference type="Pfam" id="PF05050"/>
    </source>
</evidence>
<evidence type="ECO:0000313" key="2">
    <source>
        <dbReference type="EMBL" id="ORV16694.1"/>
    </source>
</evidence>
<reference evidence="3 5" key="2">
    <citation type="journal article" date="2017" name="Infect. Genet. Evol.">
        <title>The new phylogeny of the genus Mycobacterium: The old and the news.</title>
        <authorList>
            <person name="Tortoli E."/>
            <person name="Fedrizzi T."/>
            <person name="Meehan C.J."/>
            <person name="Trovato A."/>
            <person name="Grottola A."/>
            <person name="Giacobazzi E."/>
            <person name="Serpini G.F."/>
            <person name="Tagliazucchi S."/>
            <person name="Fabio A."/>
            <person name="Bettua C."/>
            <person name="Bertorelli R."/>
            <person name="Frascaro F."/>
            <person name="De Sanctis V."/>
            <person name="Pecorari M."/>
            <person name="Jousson O."/>
            <person name="Segata N."/>
            <person name="Cirillo D.M."/>
        </authorList>
    </citation>
    <scope>NUCLEOTIDE SEQUENCE [LARGE SCALE GENOMIC DNA]</scope>
    <source>
        <strain evidence="3 5">NCTC 12882</strain>
    </source>
</reference>
<name>A0A1X1RU38_MYCCE</name>
<dbReference type="Gene3D" id="3.40.50.150">
    <property type="entry name" value="Vaccinia Virus protein VP39"/>
    <property type="match status" value="1"/>
</dbReference>
<dbReference type="AlphaFoldDB" id="A0A1X1RU38"/>
<dbReference type="Proteomes" id="UP000193907">
    <property type="component" value="Unassembled WGS sequence"/>
</dbReference>
<dbReference type="EMBL" id="PDKV01000008">
    <property type="protein sequence ID" value="PIB79313.1"/>
    <property type="molecule type" value="Genomic_DNA"/>
</dbReference>
<keyword evidence="2" id="KW-0489">Methyltransferase</keyword>
<dbReference type="EMBL" id="LQOM01000020">
    <property type="protein sequence ID" value="ORV16694.1"/>
    <property type="molecule type" value="Genomic_DNA"/>
</dbReference>
<dbReference type="OrthoDB" id="4104638at2"/>
<protein>
    <submittedName>
        <fullName evidence="2">FkbM family methyltransferase</fullName>
    </submittedName>
</protein>
<sequence>MRLLDRARLIGRSAAFEVSRRYSERNWKHQFVKQLESHQVDVVLDVGANSGQYAADLRKAAYKGRIISFEPLSGPFSILNRRASADSLWDCRRYALGDFDGTIPINVAGNAGQSSSALPMLKSHQDVYPPANYIGVEDVPIHRLDSVVPEILRPDDATFLKVDVQGFEKQVLAGGKSTVGDRCVGLQLELSFLPLYEGGMLAREALELVHSLGFTLTGLLPCFTDFRNGRMLQADGIFFREDD</sequence>
<dbReference type="Pfam" id="PF05050">
    <property type="entry name" value="Methyltransf_21"/>
    <property type="match status" value="1"/>
</dbReference>
<reference evidence="2 4" key="1">
    <citation type="submission" date="2016-01" db="EMBL/GenBank/DDBJ databases">
        <title>The new phylogeny of the genus Mycobacterium.</title>
        <authorList>
            <person name="Tarcisio F."/>
            <person name="Conor M."/>
            <person name="Antonella G."/>
            <person name="Elisabetta G."/>
            <person name="Giulia F.S."/>
            <person name="Sara T."/>
            <person name="Anna F."/>
            <person name="Clotilde B."/>
            <person name="Roberto B."/>
            <person name="Veronica D.S."/>
            <person name="Fabio R."/>
            <person name="Monica P."/>
            <person name="Olivier J."/>
            <person name="Enrico T."/>
            <person name="Nicola S."/>
        </authorList>
    </citation>
    <scope>NUCLEOTIDE SEQUENCE [LARGE SCALE GENOMIC DNA]</scope>
    <source>
        <strain evidence="2 4">DSM 44243</strain>
    </source>
</reference>
<feature type="domain" description="Methyltransferase FkbM" evidence="1">
    <location>
        <begin position="45"/>
        <end position="215"/>
    </location>
</feature>
<dbReference type="Proteomes" id="UP000230971">
    <property type="component" value="Unassembled WGS sequence"/>
</dbReference>
<proteinExistence type="predicted"/>
<keyword evidence="4" id="KW-1185">Reference proteome</keyword>
<evidence type="ECO:0000313" key="4">
    <source>
        <dbReference type="Proteomes" id="UP000193907"/>
    </source>
</evidence>
<dbReference type="GO" id="GO:0008171">
    <property type="term" value="F:O-methyltransferase activity"/>
    <property type="evidence" value="ECO:0007669"/>
    <property type="project" value="TreeGrafter"/>
</dbReference>
<dbReference type="GO" id="GO:0032259">
    <property type="term" value="P:methylation"/>
    <property type="evidence" value="ECO:0007669"/>
    <property type="project" value="UniProtKB-KW"/>
</dbReference>
<dbReference type="InterPro" id="IPR053188">
    <property type="entry name" value="FkbM_Methyltransferase"/>
</dbReference>
<dbReference type="NCBIfam" id="TIGR01444">
    <property type="entry name" value="fkbM_fam"/>
    <property type="match status" value="1"/>
</dbReference>
<evidence type="ECO:0000313" key="5">
    <source>
        <dbReference type="Proteomes" id="UP000230971"/>
    </source>
</evidence>
<dbReference type="SUPFAM" id="SSF53335">
    <property type="entry name" value="S-adenosyl-L-methionine-dependent methyltransferases"/>
    <property type="match status" value="1"/>
</dbReference>